<protein>
    <submittedName>
        <fullName evidence="1">4032_t:CDS:1</fullName>
    </submittedName>
</protein>
<proteinExistence type="predicted"/>
<organism evidence="1 2">
    <name type="scientific">Cetraspora pellucida</name>
    <dbReference type="NCBI Taxonomy" id="1433469"/>
    <lineage>
        <taxon>Eukaryota</taxon>
        <taxon>Fungi</taxon>
        <taxon>Fungi incertae sedis</taxon>
        <taxon>Mucoromycota</taxon>
        <taxon>Glomeromycotina</taxon>
        <taxon>Glomeromycetes</taxon>
        <taxon>Diversisporales</taxon>
        <taxon>Gigasporaceae</taxon>
        <taxon>Cetraspora</taxon>
    </lineage>
</organism>
<evidence type="ECO:0000313" key="2">
    <source>
        <dbReference type="Proteomes" id="UP000789366"/>
    </source>
</evidence>
<gene>
    <name evidence="1" type="ORF">SPELUC_LOCUS10330</name>
</gene>
<comment type="caution">
    <text evidence="1">The sequence shown here is derived from an EMBL/GenBank/DDBJ whole genome shotgun (WGS) entry which is preliminary data.</text>
</comment>
<sequence length="58" mass="6658">MDQKNNEEYQKEITISSPIRVPQMLLKSFDIGRSIGKGQFGYVYIAREKMSSNNDSIT</sequence>
<reference evidence="1" key="1">
    <citation type="submission" date="2021-06" db="EMBL/GenBank/DDBJ databases">
        <authorList>
            <person name="Kallberg Y."/>
            <person name="Tangrot J."/>
            <person name="Rosling A."/>
        </authorList>
    </citation>
    <scope>NUCLEOTIDE SEQUENCE</scope>
    <source>
        <strain evidence="1">28 12/20/2015</strain>
    </source>
</reference>
<name>A0ACA9P4J5_9GLOM</name>
<evidence type="ECO:0000313" key="1">
    <source>
        <dbReference type="EMBL" id="CAG8684296.1"/>
    </source>
</evidence>
<accession>A0ACA9P4J5</accession>
<keyword evidence="2" id="KW-1185">Reference proteome</keyword>
<dbReference type="Proteomes" id="UP000789366">
    <property type="component" value="Unassembled WGS sequence"/>
</dbReference>
<dbReference type="EMBL" id="CAJVPW010018963">
    <property type="protein sequence ID" value="CAG8684296.1"/>
    <property type="molecule type" value="Genomic_DNA"/>
</dbReference>